<protein>
    <submittedName>
        <fullName evidence="2">Uncharacterized protein</fullName>
    </submittedName>
</protein>
<name>A0A9C7BX16_9VIRU</name>
<organism evidence="2">
    <name type="scientific">Sicyonia whispovirus</name>
    <dbReference type="NCBI Taxonomy" id="2984283"/>
    <lineage>
        <taxon>Viruses</taxon>
        <taxon>Viruses incertae sedis</taxon>
        <taxon>Naldaviricetes</taxon>
        <taxon>Nimaviridae</taxon>
        <taxon>Whispovirus</taxon>
    </lineage>
</organism>
<proteinExistence type="predicted"/>
<feature type="region of interest" description="Disordered" evidence="1">
    <location>
        <begin position="1"/>
        <end position="24"/>
    </location>
</feature>
<evidence type="ECO:0000313" key="2">
    <source>
        <dbReference type="EMBL" id="BDT63126.1"/>
    </source>
</evidence>
<reference evidence="2" key="1">
    <citation type="submission" date="2022-10" db="EMBL/GenBank/DDBJ databases">
        <title>Genome sequences of endogenous nimaviruses in decapod crustaceans.</title>
        <authorList>
            <person name="Kawato S."/>
            <person name="Nozaki R."/>
            <person name="Kondo H."/>
            <person name="Hirono I."/>
        </authorList>
    </citation>
    <scope>NUCLEOTIDE SEQUENCE</scope>
    <source>
        <strain evidence="2">Fukuoka2019</strain>
    </source>
</reference>
<sequence length="336" mass="37479">MASLDIAEEVAPKRRAGQGAPKGKKLCLEAPDPAPTLTVIHPTEKYELSDILPVLHSLKQDASWLLDDCDVKVKIAEASRLHVLEAEKRIREKVRQQVEETIKENALQVIKQKVKSDVEIHQIIDRNLNAMAQEALDKKNSHLLGVHDVLASKAVDLSQTHFEAETIEGPSPFLAGLQTVLHARMNIYCHKGKITFAEFKYPALFSRLRVSADPPYSDTPCPTLFIASEMDSTNTRQVSKIIFAFERGNGDERGPLSVVVWASILKDNKELHEATRCISLGELKQTEEEGVRRISTGNFRALTIPPSVSRARLHEMVIPPLDEPDHHIISLSCFLA</sequence>
<dbReference type="EMBL" id="LC738881">
    <property type="protein sequence ID" value="BDT63126.1"/>
    <property type="molecule type" value="Genomic_DNA"/>
</dbReference>
<evidence type="ECO:0000256" key="1">
    <source>
        <dbReference type="SAM" id="MobiDB-lite"/>
    </source>
</evidence>
<accession>A0A9C7BX16</accession>